<sequence>MEPAVYDDLPAWGQLPAEQYLIRHWNPASAESPAQQRVRLIQEFLHLDQTPEELDPTFFGIHAWKPGPHTRTPTEEEIATILRPWRPDRLRWTAWNLWRDDVDDRNPVLLRTYYDPKDDERVRGWTTLCEDYEAVPEWSLLDNPQLFDFEASAGGGPEERKPAWLRIFDILPEISKPFERYSRLVDWERFGEFRTNFKDMLDYVKREHPGWRDEPDLLITKNDAAIFLLHVISTTQVLIADEEAFATNQLLLVFLDAKQNITMQGRIDITEERIDQLAVDWGQGEQPIEVFQEGTVGEGYLVDGEPGKRLYQWTKQDLDLEDDPTSDVPRAADGLSSMDV</sequence>
<dbReference type="EMBL" id="CDMC01000011">
    <property type="protein sequence ID" value="CEL08478.1"/>
    <property type="molecule type" value="Genomic_DNA"/>
</dbReference>
<evidence type="ECO:0000256" key="1">
    <source>
        <dbReference type="SAM" id="MobiDB-lite"/>
    </source>
</evidence>
<organism evidence="2 3">
    <name type="scientific">Aspergillus calidoustus</name>
    <dbReference type="NCBI Taxonomy" id="454130"/>
    <lineage>
        <taxon>Eukaryota</taxon>
        <taxon>Fungi</taxon>
        <taxon>Dikarya</taxon>
        <taxon>Ascomycota</taxon>
        <taxon>Pezizomycotina</taxon>
        <taxon>Eurotiomycetes</taxon>
        <taxon>Eurotiomycetidae</taxon>
        <taxon>Eurotiales</taxon>
        <taxon>Aspergillaceae</taxon>
        <taxon>Aspergillus</taxon>
        <taxon>Aspergillus subgen. Nidulantes</taxon>
    </lineage>
</organism>
<dbReference type="STRING" id="454130.A0A0U5GCS9"/>
<feature type="region of interest" description="Disordered" evidence="1">
    <location>
        <begin position="320"/>
        <end position="340"/>
    </location>
</feature>
<dbReference type="Proteomes" id="UP000054771">
    <property type="component" value="Unassembled WGS sequence"/>
</dbReference>
<name>A0A0U5GCS9_ASPCI</name>
<proteinExistence type="predicted"/>
<dbReference type="AlphaFoldDB" id="A0A0U5GCS9"/>
<reference evidence="3" key="1">
    <citation type="journal article" date="2016" name="Genome Announc.">
        <title>Draft genome sequences of fungus Aspergillus calidoustus.</title>
        <authorList>
            <person name="Horn F."/>
            <person name="Linde J."/>
            <person name="Mattern D.J."/>
            <person name="Walther G."/>
            <person name="Guthke R."/>
            <person name="Scherlach K."/>
            <person name="Martin K."/>
            <person name="Brakhage A.A."/>
            <person name="Petzke L."/>
            <person name="Valiante V."/>
        </authorList>
    </citation>
    <scope>NUCLEOTIDE SEQUENCE [LARGE SCALE GENOMIC DNA]</scope>
    <source>
        <strain evidence="3">SF006504</strain>
    </source>
</reference>
<gene>
    <name evidence="2" type="ORF">ASPCAL11628</name>
</gene>
<keyword evidence="3" id="KW-1185">Reference proteome</keyword>
<dbReference type="OrthoDB" id="4364812at2759"/>
<accession>A0A0U5GCS9</accession>
<evidence type="ECO:0000313" key="3">
    <source>
        <dbReference type="Proteomes" id="UP000054771"/>
    </source>
</evidence>
<dbReference type="OMA" id="QAWWACL"/>
<protein>
    <submittedName>
        <fullName evidence="2">Uncharacterized protein</fullName>
    </submittedName>
</protein>
<evidence type="ECO:0000313" key="2">
    <source>
        <dbReference type="EMBL" id="CEL08478.1"/>
    </source>
</evidence>